<evidence type="ECO:0000256" key="1">
    <source>
        <dbReference type="ARBA" id="ARBA00004141"/>
    </source>
</evidence>
<comment type="caution">
    <text evidence="10">The sequence shown here is derived from an EMBL/GenBank/DDBJ whole genome shotgun (WGS) entry which is preliminary data.</text>
</comment>
<evidence type="ECO:0000256" key="6">
    <source>
        <dbReference type="ARBA" id="ARBA00023136"/>
    </source>
</evidence>
<accession>A0A0J6J057</accession>
<evidence type="ECO:0000256" key="2">
    <source>
        <dbReference type="ARBA" id="ARBA00009045"/>
    </source>
</evidence>
<evidence type="ECO:0000259" key="8">
    <source>
        <dbReference type="Pfam" id="PF01694"/>
    </source>
</evidence>
<dbReference type="Pfam" id="PF16733">
    <property type="entry name" value="NRho"/>
    <property type="match status" value="1"/>
</dbReference>
<dbReference type="OrthoDB" id="9778341at2"/>
<proteinExistence type="inferred from homology"/>
<keyword evidence="4" id="KW-0378">Hydrolase</keyword>
<dbReference type="GO" id="GO:0004252">
    <property type="term" value="F:serine-type endopeptidase activity"/>
    <property type="evidence" value="ECO:0007669"/>
    <property type="project" value="InterPro"/>
</dbReference>
<dbReference type="PANTHER" id="PTHR43731">
    <property type="entry name" value="RHOMBOID PROTEASE"/>
    <property type="match status" value="1"/>
</dbReference>
<dbReference type="EMBL" id="JYLF01000005">
    <property type="protein sequence ID" value="KMN13271.1"/>
    <property type="molecule type" value="Genomic_DNA"/>
</dbReference>
<sequence length="292" mass="32059">MSAVAVLRLPLSTDLSGFVSLLKRLQVPHRVSEEAGEQVVWAPDGIADDVRSLYQRFPQGDPEHQLPVVERPPAMARPGFVQQLRDSPATATILLLCIIVAVVTQLGENLSTLSGLTFLDFSIRGQYIQFTPLSDSLAAGQWWRLFTPMLIHFGFLHIAMNGLWYWELGRRIEMRQGSINLIGLSLLFSLVSNFAQYLFGGPSLFGGLSGVLYGLLGHVWIYQLMAPNPLYRLPRGVLVMMLVWLAVCLSGLVSLIGFGQIANAAHVGGLLIGCLTGLLGGLWARRKQTHAL</sequence>
<dbReference type="RefSeq" id="WP_048364995.1">
    <property type="nucleotide sequence ID" value="NZ_JYLF01000005.1"/>
</dbReference>
<dbReference type="SUPFAM" id="SSF144091">
    <property type="entry name" value="Rhomboid-like"/>
    <property type="match status" value="1"/>
</dbReference>
<dbReference type="PATRIC" id="fig|1608994.3.peg.3554"/>
<comment type="similarity">
    <text evidence="2">Belongs to the peptidase S54 family.</text>
</comment>
<dbReference type="GO" id="GO:0016020">
    <property type="term" value="C:membrane"/>
    <property type="evidence" value="ECO:0007669"/>
    <property type="project" value="UniProtKB-SubCell"/>
</dbReference>
<keyword evidence="6 7" id="KW-0472">Membrane</keyword>
<dbReference type="InterPro" id="IPR038244">
    <property type="entry name" value="NRho_sf"/>
</dbReference>
<gene>
    <name evidence="10" type="ORF">TU86_14490</name>
</gene>
<feature type="domain" description="Peptidase S54 rhomboid" evidence="8">
    <location>
        <begin position="140"/>
        <end position="279"/>
    </location>
</feature>
<keyword evidence="3 7" id="KW-0812">Transmembrane</keyword>
<organism evidence="10 11">
    <name type="scientific">Pseudomonas weihenstephanensis</name>
    <dbReference type="NCBI Taxonomy" id="1608994"/>
    <lineage>
        <taxon>Bacteria</taxon>
        <taxon>Pseudomonadati</taxon>
        <taxon>Pseudomonadota</taxon>
        <taxon>Gammaproteobacteria</taxon>
        <taxon>Pseudomonadales</taxon>
        <taxon>Pseudomonadaceae</taxon>
        <taxon>Pseudomonas</taxon>
    </lineage>
</organism>
<dbReference type="InterPro" id="IPR035952">
    <property type="entry name" value="Rhomboid-like_sf"/>
</dbReference>
<dbReference type="InterPro" id="IPR050925">
    <property type="entry name" value="Rhomboid_protease_S54"/>
</dbReference>
<feature type="transmembrane region" description="Helical" evidence="7">
    <location>
        <begin position="237"/>
        <end position="258"/>
    </location>
</feature>
<evidence type="ECO:0000256" key="3">
    <source>
        <dbReference type="ARBA" id="ARBA00022692"/>
    </source>
</evidence>
<feature type="transmembrane region" description="Helical" evidence="7">
    <location>
        <begin position="264"/>
        <end position="284"/>
    </location>
</feature>
<evidence type="ECO:0000256" key="4">
    <source>
        <dbReference type="ARBA" id="ARBA00022801"/>
    </source>
</evidence>
<reference evidence="10 11" key="1">
    <citation type="submission" date="2015-02" db="EMBL/GenBank/DDBJ databases">
        <title>Pseudomonas helleri sp. nov. and Pseudomonas weihenstephanensis sp. nov., isolated from raw cows milk.</title>
        <authorList>
            <person name="von Neubeck M."/>
            <person name="Huptas C."/>
            <person name="Wenning M."/>
            <person name="Scherer S."/>
        </authorList>
    </citation>
    <scope>NUCLEOTIDE SEQUENCE [LARGE SCALE GENOMIC DNA]</scope>
    <source>
        <strain evidence="10 11">DSM 29166</strain>
    </source>
</reference>
<evidence type="ECO:0000313" key="10">
    <source>
        <dbReference type="EMBL" id="KMN13271.1"/>
    </source>
</evidence>
<dbReference type="Gene3D" id="1.20.1540.10">
    <property type="entry name" value="Rhomboid-like"/>
    <property type="match status" value="1"/>
</dbReference>
<feature type="transmembrane region" description="Helical" evidence="7">
    <location>
        <begin position="178"/>
        <end position="199"/>
    </location>
</feature>
<dbReference type="STRING" id="1608994.TU86_14490"/>
<dbReference type="Gene3D" id="3.30.70.2080">
    <property type="match status" value="1"/>
</dbReference>
<keyword evidence="5 7" id="KW-1133">Transmembrane helix</keyword>
<feature type="transmembrane region" description="Helical" evidence="7">
    <location>
        <begin position="142"/>
        <end position="166"/>
    </location>
</feature>
<evidence type="ECO:0000259" key="9">
    <source>
        <dbReference type="Pfam" id="PF16733"/>
    </source>
</evidence>
<name>A0A0J6J057_9PSED</name>
<feature type="transmembrane region" description="Helical" evidence="7">
    <location>
        <begin position="205"/>
        <end position="225"/>
    </location>
</feature>
<feature type="domain" description="Rhomboid protease N-terminal" evidence="9">
    <location>
        <begin position="1"/>
        <end position="65"/>
    </location>
</feature>
<dbReference type="PANTHER" id="PTHR43731:SF14">
    <property type="entry name" value="PRESENILIN-ASSOCIATED RHOMBOID-LIKE PROTEIN, MITOCHONDRIAL"/>
    <property type="match status" value="1"/>
</dbReference>
<dbReference type="Proteomes" id="UP000036325">
    <property type="component" value="Unassembled WGS sequence"/>
</dbReference>
<evidence type="ECO:0000313" key="11">
    <source>
        <dbReference type="Proteomes" id="UP000036325"/>
    </source>
</evidence>
<protein>
    <submittedName>
        <fullName evidence="10">Peptidase S54</fullName>
    </submittedName>
</protein>
<dbReference type="InterPro" id="IPR022764">
    <property type="entry name" value="Peptidase_S54_rhomboid_dom"/>
</dbReference>
<dbReference type="AlphaFoldDB" id="A0A0J6J057"/>
<comment type="subcellular location">
    <subcellularLocation>
        <location evidence="1">Membrane</location>
        <topology evidence="1">Multi-pass membrane protein</topology>
    </subcellularLocation>
</comment>
<dbReference type="Pfam" id="PF01694">
    <property type="entry name" value="Rhomboid"/>
    <property type="match status" value="1"/>
</dbReference>
<evidence type="ECO:0000256" key="7">
    <source>
        <dbReference type="SAM" id="Phobius"/>
    </source>
</evidence>
<accession>A0A0J6LFW2</accession>
<dbReference type="InterPro" id="IPR031976">
    <property type="entry name" value="NRho"/>
</dbReference>
<evidence type="ECO:0000256" key="5">
    <source>
        <dbReference type="ARBA" id="ARBA00022989"/>
    </source>
</evidence>
<feature type="transmembrane region" description="Helical" evidence="7">
    <location>
        <begin position="89"/>
        <end position="107"/>
    </location>
</feature>